<feature type="domain" description="Helicase ATP-binding" evidence="3">
    <location>
        <begin position="30"/>
        <end position="236"/>
    </location>
</feature>
<dbReference type="Gene3D" id="3.40.50.10810">
    <property type="entry name" value="Tandem AAA-ATPase domain"/>
    <property type="match status" value="1"/>
</dbReference>
<accession>A0ABQ5K0I1</accession>
<name>A0ABQ5K0I1_9EUKA</name>
<dbReference type="Pfam" id="PF00176">
    <property type="entry name" value="SNF2-rel_dom"/>
    <property type="match status" value="1"/>
</dbReference>
<protein>
    <submittedName>
        <fullName evidence="5">ISWI chromatin-remodeling complex ATPase ISW2</fullName>
    </submittedName>
</protein>
<dbReference type="SMART" id="SM00487">
    <property type="entry name" value="DEXDc"/>
    <property type="match status" value="1"/>
</dbReference>
<comment type="caution">
    <text evidence="5">The sequence shown here is derived from an EMBL/GenBank/DDBJ whole genome shotgun (WGS) entry which is preliminary data.</text>
</comment>
<dbReference type="PROSITE" id="PS51194">
    <property type="entry name" value="HELICASE_CTER"/>
    <property type="match status" value="1"/>
</dbReference>
<evidence type="ECO:0000256" key="1">
    <source>
        <dbReference type="ARBA" id="ARBA00022801"/>
    </source>
</evidence>
<proteinExistence type="predicted"/>
<dbReference type="SUPFAM" id="SSF52540">
    <property type="entry name" value="P-loop containing nucleoside triphosphate hydrolases"/>
    <property type="match status" value="2"/>
</dbReference>
<dbReference type="InterPro" id="IPR014001">
    <property type="entry name" value="Helicase_ATP-bd"/>
</dbReference>
<keyword evidence="1" id="KW-0378">Hydrolase</keyword>
<feature type="region of interest" description="Disordered" evidence="2">
    <location>
        <begin position="576"/>
        <end position="626"/>
    </location>
</feature>
<evidence type="ECO:0000256" key="2">
    <source>
        <dbReference type="SAM" id="MobiDB-lite"/>
    </source>
</evidence>
<evidence type="ECO:0000313" key="5">
    <source>
        <dbReference type="EMBL" id="GKT24471.1"/>
    </source>
</evidence>
<dbReference type="InterPro" id="IPR027417">
    <property type="entry name" value="P-loop_NTPase"/>
</dbReference>
<dbReference type="EMBL" id="BQXS01012526">
    <property type="protein sequence ID" value="GKT24471.1"/>
    <property type="molecule type" value="Genomic_DNA"/>
</dbReference>
<feature type="domain" description="Helicase C-terminal" evidence="4">
    <location>
        <begin position="373"/>
        <end position="525"/>
    </location>
</feature>
<dbReference type="CDD" id="cd18793">
    <property type="entry name" value="SF2_C_SNF"/>
    <property type="match status" value="1"/>
</dbReference>
<sequence length="672" mass="77720">MHPSIVFEQPSCIVNGTLHRYQLEGFSWLSSLYIHKRNGILADEMGLGKTIQTIAFLGWIKEYEEELKKKEEPLSKETFCSYVSPVLIKTSDIFICPHLSHKQFIKHHGPHIIIAPKFILANWAKEFKKWCPMFRVITLLGTKAERALIIKKYIRTASFDVILTSFDVAVLEKRYLMCIPFVVCIIDEAHRLKNVHSEISTTIKQFKRKSTILLTGTPLQNNLTELWSLLNFIDPVKFDDYEKFLSDIDGIGEKKEIEKGREEEAQKQTKRTESAGEFIRNFLAPYMLRRTKNMITQPPPKTEYLVPCPLTKLQRKMYRNILEDMSGGAKLRLLNIVMQLKKVCNHPYIFPGVEPEPHVEGEHLVSVSGKMKVLDIILKKSIKDGNKVLVFSQMTKTLDLIELYLEMRGWDWRRIDGSTEQSDRARSIGEFNADTTVSIPVFILSTRAGGLGINLYSASTVVIYDSDWNPQVDLQAMDRAHRIGQVKHVHVYRLYAENTLEEKVLERARTKLRLDQLVIKKKEIEPYEKKKPVIFNTIPSDHDELLSIITHCAEDILTHKKRPKKTSVTIAREIQQDIEEKEKGEGKEDGKEKDLEKKEVNSEEEEKKEQEEEESSYSEDDIKAETLSIDGLLERGKKFDARMEEKIKELLSDEEGHQEIKDDVIMSLTDMR</sequence>
<dbReference type="SMART" id="SM00490">
    <property type="entry name" value="HELICc"/>
    <property type="match status" value="1"/>
</dbReference>
<evidence type="ECO:0000259" key="3">
    <source>
        <dbReference type="PROSITE" id="PS51192"/>
    </source>
</evidence>
<evidence type="ECO:0000313" key="6">
    <source>
        <dbReference type="Proteomes" id="UP001057375"/>
    </source>
</evidence>
<reference evidence="5" key="1">
    <citation type="submission" date="2022-03" db="EMBL/GenBank/DDBJ databases">
        <title>Draft genome sequence of Aduncisulcus paluster, a free-living microaerophilic Fornicata.</title>
        <authorList>
            <person name="Yuyama I."/>
            <person name="Kume K."/>
            <person name="Tamura T."/>
            <person name="Inagaki Y."/>
            <person name="Hashimoto T."/>
        </authorList>
    </citation>
    <scope>NUCLEOTIDE SEQUENCE</scope>
    <source>
        <strain evidence="5">NY0171</strain>
    </source>
</reference>
<dbReference type="Proteomes" id="UP001057375">
    <property type="component" value="Unassembled WGS sequence"/>
</dbReference>
<dbReference type="InterPro" id="IPR001650">
    <property type="entry name" value="Helicase_C-like"/>
</dbReference>
<dbReference type="PANTHER" id="PTHR10799">
    <property type="entry name" value="SNF2/RAD54 HELICASE FAMILY"/>
    <property type="match status" value="1"/>
</dbReference>
<dbReference type="Pfam" id="PF00271">
    <property type="entry name" value="Helicase_C"/>
    <property type="match status" value="1"/>
</dbReference>
<organism evidence="5 6">
    <name type="scientific">Aduncisulcus paluster</name>
    <dbReference type="NCBI Taxonomy" id="2918883"/>
    <lineage>
        <taxon>Eukaryota</taxon>
        <taxon>Metamonada</taxon>
        <taxon>Carpediemonas-like organisms</taxon>
        <taxon>Aduncisulcus</taxon>
    </lineage>
</organism>
<dbReference type="InterPro" id="IPR000330">
    <property type="entry name" value="SNF2_N"/>
</dbReference>
<dbReference type="InterPro" id="IPR038718">
    <property type="entry name" value="SNF2-like_sf"/>
</dbReference>
<keyword evidence="6" id="KW-1185">Reference proteome</keyword>
<feature type="compositionally biased region" description="Basic and acidic residues" evidence="2">
    <location>
        <begin position="576"/>
        <end position="610"/>
    </location>
</feature>
<dbReference type="InterPro" id="IPR049730">
    <property type="entry name" value="SNF2/RAD54-like_C"/>
</dbReference>
<evidence type="ECO:0000259" key="4">
    <source>
        <dbReference type="PROSITE" id="PS51194"/>
    </source>
</evidence>
<gene>
    <name evidence="5" type="ORF">ADUPG1_012744</name>
</gene>
<dbReference type="Gene3D" id="3.40.50.300">
    <property type="entry name" value="P-loop containing nucleotide triphosphate hydrolases"/>
    <property type="match status" value="1"/>
</dbReference>
<dbReference type="PROSITE" id="PS51192">
    <property type="entry name" value="HELICASE_ATP_BIND_1"/>
    <property type="match status" value="1"/>
</dbReference>